<sequence>MTPRITVLPATGRAVPDPLAGDLLPDEGREVSDNVWWRRRLADGDVIVKTAKAAKPKGAQ</sequence>
<dbReference type="Pfam" id="PF10948">
    <property type="entry name" value="DUF2635"/>
    <property type="match status" value="1"/>
</dbReference>
<gene>
    <name evidence="1" type="ORF">M5G11_06105</name>
</gene>
<dbReference type="EMBL" id="JAMDGY010000016">
    <property type="protein sequence ID" value="MDD0990108.1"/>
    <property type="molecule type" value="Genomic_DNA"/>
</dbReference>
<protein>
    <submittedName>
        <fullName evidence="1">DUF2635 domain-containing protein</fullName>
    </submittedName>
</protein>
<keyword evidence="2" id="KW-1185">Reference proteome</keyword>
<organism evidence="1 2">
    <name type="scientific">Pseudomonas fontis</name>
    <dbReference type="NCBI Taxonomy" id="2942633"/>
    <lineage>
        <taxon>Bacteria</taxon>
        <taxon>Pseudomonadati</taxon>
        <taxon>Pseudomonadota</taxon>
        <taxon>Gammaproteobacteria</taxon>
        <taxon>Pseudomonadales</taxon>
        <taxon>Pseudomonadaceae</taxon>
        <taxon>Pseudomonas</taxon>
    </lineage>
</organism>
<proteinExistence type="predicted"/>
<reference evidence="1 2" key="1">
    <citation type="submission" date="2022-05" db="EMBL/GenBank/DDBJ databases">
        <title>Novel Pseudomonas spp. Isolated from a Rainbow Trout Aquaculture Facility.</title>
        <authorList>
            <person name="Testerman T."/>
            <person name="Graf J."/>
        </authorList>
    </citation>
    <scope>NUCLEOTIDE SEQUENCE [LARGE SCALE GENOMIC DNA]</scope>
    <source>
        <strain evidence="1 2">ID681</strain>
    </source>
</reference>
<dbReference type="RefSeq" id="WP_273908772.1">
    <property type="nucleotide sequence ID" value="NZ_JAMDGX010000001.1"/>
</dbReference>
<dbReference type="InterPro" id="IPR024400">
    <property type="entry name" value="DUF2635"/>
</dbReference>
<name>A0ABT5NPL8_9PSED</name>
<dbReference type="Proteomes" id="UP001148203">
    <property type="component" value="Unassembled WGS sequence"/>
</dbReference>
<accession>A0ABT5NPL8</accession>
<evidence type="ECO:0000313" key="2">
    <source>
        <dbReference type="Proteomes" id="UP001148203"/>
    </source>
</evidence>
<evidence type="ECO:0000313" key="1">
    <source>
        <dbReference type="EMBL" id="MDD0990108.1"/>
    </source>
</evidence>
<comment type="caution">
    <text evidence="1">The sequence shown here is derived from an EMBL/GenBank/DDBJ whole genome shotgun (WGS) entry which is preliminary data.</text>
</comment>